<dbReference type="Pfam" id="PF03061">
    <property type="entry name" value="4HBT"/>
    <property type="match status" value="1"/>
</dbReference>
<evidence type="ECO:0000259" key="2">
    <source>
        <dbReference type="Pfam" id="PF03061"/>
    </source>
</evidence>
<proteinExistence type="predicted"/>
<evidence type="ECO:0000313" key="4">
    <source>
        <dbReference type="Proteomes" id="UP000186777"/>
    </source>
</evidence>
<feature type="domain" description="Thioesterase" evidence="2">
    <location>
        <begin position="56"/>
        <end position="126"/>
    </location>
</feature>
<keyword evidence="1" id="KW-0378">Hydrolase</keyword>
<gene>
    <name evidence="3" type="ORF">BHW43_02935</name>
</gene>
<dbReference type="STRING" id="626940.BHW43_02935"/>
<name>A0A1Q6R8W3_9FIRM</name>
<comment type="caution">
    <text evidence="3">The sequence shown here is derived from an EMBL/GenBank/DDBJ whole genome shotgun (WGS) entry which is preliminary data.</text>
</comment>
<reference evidence="3 4" key="1">
    <citation type="journal article" date="2016" name="Nat. Biotechnol.">
        <title>Measurement of bacterial replication rates in microbial communities.</title>
        <authorList>
            <person name="Brown C.T."/>
            <person name="Olm M.R."/>
            <person name="Thomas B.C."/>
            <person name="Banfield J.F."/>
        </authorList>
    </citation>
    <scope>NUCLEOTIDE SEQUENCE [LARGE SCALE GENOMIC DNA]</scope>
    <source>
        <strain evidence="3">46_33</strain>
    </source>
</reference>
<dbReference type="Gene3D" id="3.10.129.10">
    <property type="entry name" value="Hotdog Thioesterase"/>
    <property type="match status" value="1"/>
</dbReference>
<dbReference type="RefSeq" id="WP_293691623.1">
    <property type="nucleotide sequence ID" value="NZ_CATXFH010000043.1"/>
</dbReference>
<dbReference type="NCBIfam" id="TIGR00369">
    <property type="entry name" value="unchar_dom_1"/>
    <property type="match status" value="1"/>
</dbReference>
<dbReference type="InterPro" id="IPR003736">
    <property type="entry name" value="PAAI_dom"/>
</dbReference>
<evidence type="ECO:0000313" key="3">
    <source>
        <dbReference type="EMBL" id="OLA38791.1"/>
    </source>
</evidence>
<evidence type="ECO:0000256" key="1">
    <source>
        <dbReference type="ARBA" id="ARBA00022801"/>
    </source>
</evidence>
<dbReference type="InterPro" id="IPR029069">
    <property type="entry name" value="HotDog_dom_sf"/>
</dbReference>
<dbReference type="InterPro" id="IPR006683">
    <property type="entry name" value="Thioestr_dom"/>
</dbReference>
<organism evidence="3 4">
    <name type="scientific">Phascolarctobacterium succinatutens</name>
    <dbReference type="NCBI Taxonomy" id="626940"/>
    <lineage>
        <taxon>Bacteria</taxon>
        <taxon>Bacillati</taxon>
        <taxon>Bacillota</taxon>
        <taxon>Negativicutes</taxon>
        <taxon>Acidaminococcales</taxon>
        <taxon>Acidaminococcaceae</taxon>
        <taxon>Phascolarctobacterium</taxon>
    </lineage>
</organism>
<dbReference type="PANTHER" id="PTHR42856:SF1">
    <property type="entry name" value="ACYL-COENZYME A THIOESTERASE PAAI"/>
    <property type="match status" value="1"/>
</dbReference>
<dbReference type="InterPro" id="IPR052723">
    <property type="entry name" value="Acyl-CoA_thioesterase_PaaI"/>
</dbReference>
<sequence>MIAVEQVKDVPAYIRQMYTDNNFMTKFGVHIGEIKCGSAEVSIDVDPAKHFNHRDICHGGVMLALADSVLGVTGASVGAVVATLNFSMNFIKGVHEPTTLTVRSHIKHSGHSTMVIEAEMTDSKKNLIGTILTTMFVVDRFKEIPAKW</sequence>
<dbReference type="EMBL" id="MNTG01000008">
    <property type="protein sequence ID" value="OLA38791.1"/>
    <property type="molecule type" value="Genomic_DNA"/>
</dbReference>
<dbReference type="Proteomes" id="UP000186777">
    <property type="component" value="Unassembled WGS sequence"/>
</dbReference>
<dbReference type="PANTHER" id="PTHR42856">
    <property type="entry name" value="ACYL-COENZYME A THIOESTERASE PAAI"/>
    <property type="match status" value="1"/>
</dbReference>
<dbReference type="CDD" id="cd03443">
    <property type="entry name" value="PaaI_thioesterase"/>
    <property type="match status" value="1"/>
</dbReference>
<dbReference type="SUPFAM" id="SSF54637">
    <property type="entry name" value="Thioesterase/thiol ester dehydrase-isomerase"/>
    <property type="match status" value="1"/>
</dbReference>
<accession>A0A1Q6R8W3</accession>
<dbReference type="GO" id="GO:0016289">
    <property type="term" value="F:acyl-CoA hydrolase activity"/>
    <property type="evidence" value="ECO:0007669"/>
    <property type="project" value="TreeGrafter"/>
</dbReference>
<dbReference type="AlphaFoldDB" id="A0A1Q6R8W3"/>
<protein>
    <submittedName>
        <fullName evidence="3">Thioesterase</fullName>
    </submittedName>
</protein>